<evidence type="ECO:0000313" key="1">
    <source>
        <dbReference type="EMBL" id="KIK06181.1"/>
    </source>
</evidence>
<accession>A0A0C9XM66</accession>
<gene>
    <name evidence="1" type="ORF">K443DRAFT_286286</name>
</gene>
<name>A0A0C9XM66_9AGAR</name>
<sequence length="83" mass="9647">MYKLTGWGFNVGFKMPYWRQHKEMFEPSYHSRASCSYRPPQTREVNNAPKEPNEKSRVVAGHLMMYGHAISATGDYFVQLCCP</sequence>
<evidence type="ECO:0000313" key="2">
    <source>
        <dbReference type="Proteomes" id="UP000054477"/>
    </source>
</evidence>
<reference evidence="2" key="2">
    <citation type="submission" date="2015-01" db="EMBL/GenBank/DDBJ databases">
        <title>Evolutionary Origins and Diversification of the Mycorrhizal Mutualists.</title>
        <authorList>
            <consortium name="DOE Joint Genome Institute"/>
            <consortium name="Mycorrhizal Genomics Consortium"/>
            <person name="Kohler A."/>
            <person name="Kuo A."/>
            <person name="Nagy L.G."/>
            <person name="Floudas D."/>
            <person name="Copeland A."/>
            <person name="Barry K.W."/>
            <person name="Cichocki N."/>
            <person name="Veneault-Fourrey C."/>
            <person name="LaButti K."/>
            <person name="Lindquist E.A."/>
            <person name="Lipzen A."/>
            <person name="Lundell T."/>
            <person name="Morin E."/>
            <person name="Murat C."/>
            <person name="Riley R."/>
            <person name="Ohm R."/>
            <person name="Sun H."/>
            <person name="Tunlid A."/>
            <person name="Henrissat B."/>
            <person name="Grigoriev I.V."/>
            <person name="Hibbett D.S."/>
            <person name="Martin F."/>
        </authorList>
    </citation>
    <scope>NUCLEOTIDE SEQUENCE [LARGE SCALE GENOMIC DNA]</scope>
    <source>
        <strain evidence="2">LaAM-08-1</strain>
    </source>
</reference>
<dbReference type="HOGENOM" id="CLU_2542906_0_0_1"/>
<protein>
    <submittedName>
        <fullName evidence="1">Uncharacterized protein</fullName>
    </submittedName>
</protein>
<organism evidence="1 2">
    <name type="scientific">Laccaria amethystina LaAM-08-1</name>
    <dbReference type="NCBI Taxonomy" id="1095629"/>
    <lineage>
        <taxon>Eukaryota</taxon>
        <taxon>Fungi</taxon>
        <taxon>Dikarya</taxon>
        <taxon>Basidiomycota</taxon>
        <taxon>Agaricomycotina</taxon>
        <taxon>Agaricomycetes</taxon>
        <taxon>Agaricomycetidae</taxon>
        <taxon>Agaricales</taxon>
        <taxon>Agaricineae</taxon>
        <taxon>Hydnangiaceae</taxon>
        <taxon>Laccaria</taxon>
    </lineage>
</organism>
<proteinExistence type="predicted"/>
<dbReference type="EMBL" id="KN838554">
    <property type="protein sequence ID" value="KIK06181.1"/>
    <property type="molecule type" value="Genomic_DNA"/>
</dbReference>
<dbReference type="Proteomes" id="UP000054477">
    <property type="component" value="Unassembled WGS sequence"/>
</dbReference>
<keyword evidence="2" id="KW-1185">Reference proteome</keyword>
<reference evidence="1 2" key="1">
    <citation type="submission" date="2014-04" db="EMBL/GenBank/DDBJ databases">
        <authorList>
            <consortium name="DOE Joint Genome Institute"/>
            <person name="Kuo A."/>
            <person name="Kohler A."/>
            <person name="Nagy L.G."/>
            <person name="Floudas D."/>
            <person name="Copeland A."/>
            <person name="Barry K.W."/>
            <person name="Cichocki N."/>
            <person name="Veneault-Fourrey C."/>
            <person name="LaButti K."/>
            <person name="Lindquist E.A."/>
            <person name="Lipzen A."/>
            <person name="Lundell T."/>
            <person name="Morin E."/>
            <person name="Murat C."/>
            <person name="Sun H."/>
            <person name="Tunlid A."/>
            <person name="Henrissat B."/>
            <person name="Grigoriev I.V."/>
            <person name="Hibbett D.S."/>
            <person name="Martin F."/>
            <person name="Nordberg H.P."/>
            <person name="Cantor M.N."/>
            <person name="Hua S.X."/>
        </authorList>
    </citation>
    <scope>NUCLEOTIDE SEQUENCE [LARGE SCALE GENOMIC DNA]</scope>
    <source>
        <strain evidence="1 2">LaAM-08-1</strain>
    </source>
</reference>
<dbReference type="AlphaFoldDB" id="A0A0C9XM66"/>